<name>H3RBM1_PANSE</name>
<feature type="region of interest" description="Disordered" evidence="1">
    <location>
        <begin position="273"/>
        <end position="309"/>
    </location>
</feature>
<organism evidence="3 4">
    <name type="scientific">Pantoea stewartii subsp. stewartii DC283</name>
    <dbReference type="NCBI Taxonomy" id="660596"/>
    <lineage>
        <taxon>Bacteria</taxon>
        <taxon>Pseudomonadati</taxon>
        <taxon>Pseudomonadota</taxon>
        <taxon>Gammaproteobacteria</taxon>
        <taxon>Enterobacterales</taxon>
        <taxon>Erwiniaceae</taxon>
        <taxon>Pantoea</taxon>
    </lineage>
</organism>
<dbReference type="AlphaFoldDB" id="H3RBM1"/>
<dbReference type="PIRSF" id="PIRSF029215">
    <property type="entry name" value="UCP029215"/>
    <property type="match status" value="1"/>
</dbReference>
<dbReference type="RefSeq" id="WP_006118737.1">
    <property type="nucleotide sequence ID" value="NZ_AHIE01000008.1"/>
</dbReference>
<dbReference type="EMBL" id="CP017581">
    <property type="protein sequence ID" value="ARF49663.1"/>
    <property type="molecule type" value="Genomic_DNA"/>
</dbReference>
<proteinExistence type="predicted"/>
<reference evidence="3" key="2">
    <citation type="submission" date="2012-01" db="EMBL/GenBank/DDBJ databases">
        <authorList>
            <person name="Biehl B.S."/>
            <person name="Ding Y."/>
            <person name="Dugan-Rocha S.P."/>
            <person name="Gibbs R.A."/>
            <person name="Glasner J.D."/>
            <person name="Kovar C."/>
            <person name="Muzny D.M."/>
            <person name="Neeno-Eckwall E.C."/>
            <person name="Perna N.T."/>
            <person name="Qin X."/>
            <person name="von Bodman S.B."/>
            <person name="Weinstock G.M."/>
        </authorList>
    </citation>
    <scope>NUCLEOTIDE SEQUENCE</scope>
    <source>
        <strain evidence="3">DC283</strain>
    </source>
</reference>
<feature type="compositionally biased region" description="Basic and acidic residues" evidence="1">
    <location>
        <begin position="273"/>
        <end position="294"/>
    </location>
</feature>
<accession>H3RBM1</accession>
<dbReference type="PATRIC" id="fig|660596.6.peg.1375"/>
<protein>
    <recommendedName>
        <fullName evidence="6">DUF2213 domain-containing protein</fullName>
    </recommendedName>
</protein>
<evidence type="ECO:0000256" key="1">
    <source>
        <dbReference type="SAM" id="MobiDB-lite"/>
    </source>
</evidence>
<evidence type="ECO:0008006" key="6">
    <source>
        <dbReference type="Google" id="ProtNLM"/>
    </source>
</evidence>
<dbReference type="Pfam" id="PF09979">
    <property type="entry name" value="DUF2213"/>
    <property type="match status" value="1"/>
</dbReference>
<dbReference type="KEGG" id="pstw:DSJ_10140"/>
<dbReference type="Proteomes" id="UP000005050">
    <property type="component" value="Unassembled WGS sequence"/>
</dbReference>
<keyword evidence="5" id="KW-1185">Reference proteome</keyword>
<reference evidence="2 5" key="3">
    <citation type="submission" date="2016-10" db="EMBL/GenBank/DDBJ databases">
        <title>Complete Genome Assembly of Pantoea stewartii subsp. stewartii DC283, a Corn Pathogen.</title>
        <authorList>
            <person name="Duong D.A."/>
            <person name="Stevens A.M."/>
            <person name="Jensen R.V."/>
        </authorList>
    </citation>
    <scope>NUCLEOTIDE SEQUENCE [LARGE SCALE GENOMIC DNA]</scope>
    <source>
        <strain evidence="2 5">DC283</strain>
    </source>
</reference>
<dbReference type="STRING" id="660596.DSJ_10140"/>
<gene>
    <name evidence="3" type="ORF">CKS_4113</name>
    <name evidence="2" type="ORF">DSJ_10140</name>
</gene>
<evidence type="ECO:0000313" key="2">
    <source>
        <dbReference type="EMBL" id="ARF49663.1"/>
    </source>
</evidence>
<evidence type="ECO:0000313" key="4">
    <source>
        <dbReference type="Proteomes" id="UP000005050"/>
    </source>
</evidence>
<dbReference type="Proteomes" id="UP000192380">
    <property type="component" value="Chromosome"/>
</dbReference>
<feature type="region of interest" description="Disordered" evidence="1">
    <location>
        <begin position="215"/>
        <end position="247"/>
    </location>
</feature>
<evidence type="ECO:0000313" key="5">
    <source>
        <dbReference type="Proteomes" id="UP000192380"/>
    </source>
</evidence>
<reference evidence="3 4" key="1">
    <citation type="journal article" date="2012" name="Mol. Microbiol.">
        <title>The genetic and structural basis of two distinct terminal side branch residues in stewartan and amylovoran exopolysaccharides and their potential role in host adaptation.</title>
        <authorList>
            <person name="Wang X."/>
            <person name="Yang F."/>
            <person name="von Bodman S.B."/>
        </authorList>
    </citation>
    <scope>NUCLEOTIDE SEQUENCE [LARGE SCALE GENOMIC DNA]</scope>
    <source>
        <strain evidence="3 4">DC283</strain>
    </source>
</reference>
<sequence>MKYLFNSRLGDTRYRLADGSLLCKDVPIARTGKQLYGEADFPELEPDGDGEIVVTRTPEEVFSPEAMASFEGMSVTLLHPEDDLGNLLFVDPENWRELAVGHVSDVRRGEGEQSELLLADLIIKDEVAIDAIESGLREVSCGYDAKYRQEGPGNADQHHITGNHVALVPKGRAGIICSIGDSDTMATVSQSWFNRLKRAVKTGDMDTITEMTQTAPRSITGDSDDLPGVVNINLSPQQPLPADPKPIVGATADEEEEAPPWAKSILARLDKLEGRTGDSDEEDKDKNKDKTGDGEEKDEKEEKATGDSAYRAELIMPGVNLDRSMKPTAFKRDVLAAADQALVRQIVGDADVRKMNRSSVNMAFNAVAELAKSRNTATRTADASRTVSSTIESINQRNREFWDKRGK</sequence>
<evidence type="ECO:0000313" key="3">
    <source>
        <dbReference type="EMBL" id="EHU01360.1"/>
    </source>
</evidence>
<dbReference type="EMBL" id="AHIE01000008">
    <property type="protein sequence ID" value="EHU01360.1"/>
    <property type="molecule type" value="Genomic_DNA"/>
</dbReference>
<dbReference type="InterPro" id="IPR016913">
    <property type="entry name" value="UCP029215"/>
</dbReference>
<dbReference type="OrthoDB" id="9813763at2"/>